<gene>
    <name evidence="2" type="ORF">F4Y08_16985</name>
</gene>
<organism evidence="2">
    <name type="scientific">Caldilineaceae bacterium SB0662_bin_9</name>
    <dbReference type="NCBI Taxonomy" id="2605258"/>
    <lineage>
        <taxon>Bacteria</taxon>
        <taxon>Bacillati</taxon>
        <taxon>Chloroflexota</taxon>
        <taxon>Caldilineae</taxon>
        <taxon>Caldilineales</taxon>
        <taxon>Caldilineaceae</taxon>
    </lineage>
</organism>
<evidence type="ECO:0000313" key="2">
    <source>
        <dbReference type="EMBL" id="MYD91997.1"/>
    </source>
</evidence>
<dbReference type="Pfam" id="PF09339">
    <property type="entry name" value="HTH_IclR"/>
    <property type="match status" value="1"/>
</dbReference>
<dbReference type="InterPro" id="IPR036390">
    <property type="entry name" value="WH_DNA-bd_sf"/>
</dbReference>
<dbReference type="InterPro" id="IPR011991">
    <property type="entry name" value="ArsR-like_HTH"/>
</dbReference>
<name>A0A6B1DYS5_9CHLR</name>
<reference evidence="2" key="1">
    <citation type="submission" date="2019-09" db="EMBL/GenBank/DDBJ databases">
        <title>Characterisation of the sponge microbiome using genome-centric metagenomics.</title>
        <authorList>
            <person name="Engelberts J.P."/>
            <person name="Robbins S.J."/>
            <person name="De Goeij J.M."/>
            <person name="Aranda M."/>
            <person name="Bell S.C."/>
            <person name="Webster N.S."/>
        </authorList>
    </citation>
    <scope>NUCLEOTIDE SEQUENCE</scope>
    <source>
        <strain evidence="2">SB0662_bin_9</strain>
    </source>
</reference>
<dbReference type="EMBL" id="VXPY01000122">
    <property type="protein sequence ID" value="MYD91997.1"/>
    <property type="molecule type" value="Genomic_DNA"/>
</dbReference>
<evidence type="ECO:0000259" key="1">
    <source>
        <dbReference type="Pfam" id="PF09339"/>
    </source>
</evidence>
<accession>A0A6B1DYS5</accession>
<dbReference type="AlphaFoldDB" id="A0A6B1DYS5"/>
<protein>
    <recommendedName>
        <fullName evidence="1">HTH iclR-type domain-containing protein</fullName>
    </recommendedName>
</protein>
<dbReference type="InterPro" id="IPR036388">
    <property type="entry name" value="WH-like_DNA-bd_sf"/>
</dbReference>
<dbReference type="SUPFAM" id="SSF46785">
    <property type="entry name" value="Winged helix' DNA-binding domain"/>
    <property type="match status" value="1"/>
</dbReference>
<dbReference type="InterPro" id="IPR005471">
    <property type="entry name" value="Tscrpt_reg_IclR_N"/>
</dbReference>
<dbReference type="CDD" id="cd00090">
    <property type="entry name" value="HTH_ARSR"/>
    <property type="match status" value="1"/>
</dbReference>
<sequence>MDVPLPVEPPKQIQASAWTIVEYLQREGWASVKNLEDLLGLTRTAVREHLATLEAGGYLEKRTVHSGVGRPHLEYANSEQARSLFNCHCGSLAVTLLGEISSLVTAETLVGLMSRVSEKVALDYSSHMQTTDVRSRVNELAVLMQRQGIICSVHTEAGRDYMRLELFNCPYHELAAEHPQICDMDRDMISQAVGAPVELLDCIMEDAGSCNFGFQLNPSQERIVQE</sequence>
<dbReference type="GO" id="GO:0003677">
    <property type="term" value="F:DNA binding"/>
    <property type="evidence" value="ECO:0007669"/>
    <property type="project" value="InterPro"/>
</dbReference>
<proteinExistence type="predicted"/>
<dbReference type="Gene3D" id="1.10.10.10">
    <property type="entry name" value="Winged helix-like DNA-binding domain superfamily/Winged helix DNA-binding domain"/>
    <property type="match status" value="1"/>
</dbReference>
<feature type="domain" description="HTH iclR-type" evidence="1">
    <location>
        <begin position="20"/>
        <end position="61"/>
    </location>
</feature>
<comment type="caution">
    <text evidence="2">The sequence shown here is derived from an EMBL/GenBank/DDBJ whole genome shotgun (WGS) entry which is preliminary data.</text>
</comment>
<dbReference type="GO" id="GO:0006355">
    <property type="term" value="P:regulation of DNA-templated transcription"/>
    <property type="evidence" value="ECO:0007669"/>
    <property type="project" value="InterPro"/>
</dbReference>